<name>A0A0J6WSY3_9FIRM</name>
<keyword evidence="4" id="KW-1185">Reference proteome</keyword>
<evidence type="ECO:0000256" key="1">
    <source>
        <dbReference type="ARBA" id="ARBA00008984"/>
    </source>
</evidence>
<dbReference type="InParanoid" id="A0A0J6WSY3"/>
<dbReference type="InterPro" id="IPR001455">
    <property type="entry name" value="TusA-like"/>
</dbReference>
<dbReference type="PANTHER" id="PTHR33279:SF6">
    <property type="entry name" value="SULFUR CARRIER PROTEIN YEDF-RELATED"/>
    <property type="match status" value="1"/>
</dbReference>
<sequence length="67" mass="7803">MLDARGYSCPEPVIMLKKAMESPETEYEMMVDNRASLENVTRFAKHNGYEVEAKQKGDDYALRIFRK</sequence>
<comment type="similarity">
    <text evidence="1">Belongs to the sulfur carrier protein TusA family.</text>
</comment>
<dbReference type="Pfam" id="PF01206">
    <property type="entry name" value="TusA"/>
    <property type="match status" value="1"/>
</dbReference>
<dbReference type="Proteomes" id="UP000036503">
    <property type="component" value="Unassembled WGS sequence"/>
</dbReference>
<dbReference type="Gene3D" id="3.30.110.40">
    <property type="entry name" value="TusA-like domain"/>
    <property type="match status" value="1"/>
</dbReference>
<evidence type="ECO:0000259" key="2">
    <source>
        <dbReference type="Pfam" id="PF01206"/>
    </source>
</evidence>
<dbReference type="PATRIC" id="fig|1122219.3.peg.971"/>
<dbReference type="EMBL" id="LEKT01000019">
    <property type="protein sequence ID" value="KMO86620.1"/>
    <property type="molecule type" value="Genomic_DNA"/>
</dbReference>
<dbReference type="InterPro" id="IPR036868">
    <property type="entry name" value="TusA-like_sf"/>
</dbReference>
<dbReference type="OrthoDB" id="9797352at2"/>
<accession>A0A0J6WSY3</accession>
<evidence type="ECO:0000313" key="4">
    <source>
        <dbReference type="Proteomes" id="UP000036503"/>
    </source>
</evidence>
<dbReference type="SUPFAM" id="SSF64307">
    <property type="entry name" value="SirA-like"/>
    <property type="match status" value="1"/>
</dbReference>
<dbReference type="CDD" id="cd03421">
    <property type="entry name" value="SirA_like_N"/>
    <property type="match status" value="1"/>
</dbReference>
<organism evidence="3 4">
    <name type="scientific">Megasphaera cerevisiae DSM 20462</name>
    <dbReference type="NCBI Taxonomy" id="1122219"/>
    <lineage>
        <taxon>Bacteria</taxon>
        <taxon>Bacillati</taxon>
        <taxon>Bacillota</taxon>
        <taxon>Negativicutes</taxon>
        <taxon>Veillonellales</taxon>
        <taxon>Veillonellaceae</taxon>
        <taxon>Megasphaera</taxon>
    </lineage>
</organism>
<dbReference type="AlphaFoldDB" id="A0A0J6WSY3"/>
<protein>
    <submittedName>
        <fullName evidence="3">Preprotein translocase subunit TatB</fullName>
    </submittedName>
</protein>
<evidence type="ECO:0000313" key="3">
    <source>
        <dbReference type="EMBL" id="KMO86620.1"/>
    </source>
</evidence>
<dbReference type="STRING" id="39029.BSR42_08485"/>
<gene>
    <name evidence="3" type="ORF">AB840_07235</name>
</gene>
<feature type="domain" description="UPF0033" evidence="2">
    <location>
        <begin position="2"/>
        <end position="64"/>
    </location>
</feature>
<reference evidence="3 4" key="1">
    <citation type="submission" date="2015-06" db="EMBL/GenBank/DDBJ databases">
        <title>Draft genome sequence of beer spoilage bacterium Megasphaera cerevisiae type strain 20462.</title>
        <authorList>
            <person name="Kutumbaka K."/>
            <person name="Pasmowitz J."/>
            <person name="Mategko J."/>
            <person name="Reyes D."/>
            <person name="Friedrich A."/>
            <person name="Han S."/>
            <person name="Martens-Habbena W."/>
            <person name="Neal-McKinney J."/>
            <person name="Janagama H.K."/>
            <person name="Nadala C."/>
            <person name="Samadpour M."/>
        </authorList>
    </citation>
    <scope>NUCLEOTIDE SEQUENCE [LARGE SCALE GENOMIC DNA]</scope>
    <source>
        <strain evidence="3 4">DSM 20462</strain>
    </source>
</reference>
<dbReference type="PANTHER" id="PTHR33279">
    <property type="entry name" value="SULFUR CARRIER PROTEIN YEDF-RELATED"/>
    <property type="match status" value="1"/>
</dbReference>
<comment type="caution">
    <text evidence="3">The sequence shown here is derived from an EMBL/GenBank/DDBJ whole genome shotgun (WGS) entry which is preliminary data.</text>
</comment>
<proteinExistence type="inferred from homology"/>